<organism evidence="7 8">
    <name type="scientific">Lichenicola cladoniae</name>
    <dbReference type="NCBI Taxonomy" id="1484109"/>
    <lineage>
        <taxon>Bacteria</taxon>
        <taxon>Pseudomonadati</taxon>
        <taxon>Pseudomonadota</taxon>
        <taxon>Alphaproteobacteria</taxon>
        <taxon>Acetobacterales</taxon>
        <taxon>Acetobacteraceae</taxon>
        <taxon>Lichenicola</taxon>
    </lineage>
</organism>
<feature type="transmembrane region" description="Helical" evidence="6">
    <location>
        <begin position="73"/>
        <end position="96"/>
    </location>
</feature>
<keyword evidence="4 6" id="KW-1133">Transmembrane helix</keyword>
<keyword evidence="5 6" id="KW-0472">Membrane</keyword>
<proteinExistence type="inferred from homology"/>
<keyword evidence="3 6" id="KW-0812">Transmembrane</keyword>
<evidence type="ECO:0000313" key="8">
    <source>
        <dbReference type="Proteomes" id="UP000500767"/>
    </source>
</evidence>
<dbReference type="GO" id="GO:0005886">
    <property type="term" value="C:plasma membrane"/>
    <property type="evidence" value="ECO:0007669"/>
    <property type="project" value="TreeGrafter"/>
</dbReference>
<dbReference type="CDD" id="cd10432">
    <property type="entry name" value="BI-1-like_bacterial"/>
    <property type="match status" value="1"/>
</dbReference>
<name>A0A6M8HQV5_9PROT</name>
<evidence type="ECO:0000256" key="2">
    <source>
        <dbReference type="ARBA" id="ARBA00010350"/>
    </source>
</evidence>
<evidence type="ECO:0000256" key="5">
    <source>
        <dbReference type="ARBA" id="ARBA00023136"/>
    </source>
</evidence>
<dbReference type="Pfam" id="PF01027">
    <property type="entry name" value="Bax1-I"/>
    <property type="match status" value="1"/>
</dbReference>
<dbReference type="EMBL" id="CP053708">
    <property type="protein sequence ID" value="QKE90660.1"/>
    <property type="molecule type" value="Genomic_DNA"/>
</dbReference>
<dbReference type="Proteomes" id="UP000500767">
    <property type="component" value="Chromosome"/>
</dbReference>
<evidence type="ECO:0000256" key="1">
    <source>
        <dbReference type="ARBA" id="ARBA00004141"/>
    </source>
</evidence>
<feature type="transmembrane region" description="Helical" evidence="6">
    <location>
        <begin position="34"/>
        <end position="53"/>
    </location>
</feature>
<dbReference type="RefSeq" id="WP_171835609.1">
    <property type="nucleotide sequence ID" value="NZ_CP053708.1"/>
</dbReference>
<dbReference type="PANTHER" id="PTHR23291:SF50">
    <property type="entry name" value="PROTEIN LIFEGUARD 4"/>
    <property type="match status" value="1"/>
</dbReference>
<dbReference type="PANTHER" id="PTHR23291">
    <property type="entry name" value="BAX INHIBITOR-RELATED"/>
    <property type="match status" value="1"/>
</dbReference>
<comment type="similarity">
    <text evidence="2 6">Belongs to the BI1 family.</text>
</comment>
<accession>A0A6M8HQV5</accession>
<protein>
    <submittedName>
        <fullName evidence="7">Bax inhibitor-1/YccA family protein</fullName>
    </submittedName>
</protein>
<evidence type="ECO:0000256" key="3">
    <source>
        <dbReference type="ARBA" id="ARBA00022692"/>
    </source>
</evidence>
<gene>
    <name evidence="7" type="ORF">HN018_11995</name>
</gene>
<feature type="transmembrane region" description="Helical" evidence="6">
    <location>
        <begin position="108"/>
        <end position="127"/>
    </location>
</feature>
<feature type="transmembrane region" description="Helical" evidence="6">
    <location>
        <begin position="164"/>
        <end position="181"/>
    </location>
</feature>
<keyword evidence="8" id="KW-1185">Reference proteome</keyword>
<evidence type="ECO:0000313" key="7">
    <source>
        <dbReference type="EMBL" id="QKE90660.1"/>
    </source>
</evidence>
<dbReference type="InterPro" id="IPR006214">
    <property type="entry name" value="Bax_inhibitor_1-related"/>
</dbReference>
<feature type="transmembrane region" description="Helical" evidence="6">
    <location>
        <begin position="187"/>
        <end position="205"/>
    </location>
</feature>
<feature type="transmembrane region" description="Helical" evidence="6">
    <location>
        <begin position="235"/>
        <end position="253"/>
    </location>
</feature>
<dbReference type="KEGG" id="lck:HN018_11995"/>
<feature type="transmembrane region" description="Helical" evidence="6">
    <location>
        <begin position="133"/>
        <end position="152"/>
    </location>
</feature>
<sequence>MAFVPDYRTTSRAAGAGAQSGAVDLGLRAYMLRVYNWMTSGLVLTGLVAYGIAHSSLAGLFHQLVMTQSGTMVMKPTMLGIVSIFLPLAFVLVLSFGVNKLSKTAAQTLFWAFCAAMGISLTNIFYVYTDMSIVRVFFITAATFGAMSLYGYTTKADLTKLGSFLIMGVFGILIAMLVNMFLHSAALYLAVSILGVLIFTGLTAFDTQRIKWNYLQFANYEGADGAAKRSVYDALTLYLNFINLFTFLLQLTGTRSSSN</sequence>
<reference evidence="7 8" key="1">
    <citation type="journal article" date="2014" name="World J. Microbiol. Biotechnol.">
        <title>Biodiversity and physiological characteristics of Antarctic and Arctic lichens-associated bacteria.</title>
        <authorList>
            <person name="Lee Y.M."/>
            <person name="Kim E.H."/>
            <person name="Lee H.K."/>
            <person name="Hong S.G."/>
        </authorList>
    </citation>
    <scope>NUCLEOTIDE SEQUENCE [LARGE SCALE GENOMIC DNA]</scope>
    <source>
        <strain evidence="7 8">PAMC 26569</strain>
    </source>
</reference>
<comment type="subcellular location">
    <subcellularLocation>
        <location evidence="1">Membrane</location>
        <topology evidence="1">Multi-pass membrane protein</topology>
    </subcellularLocation>
</comment>
<evidence type="ECO:0000256" key="4">
    <source>
        <dbReference type="ARBA" id="ARBA00022989"/>
    </source>
</evidence>
<evidence type="ECO:0000256" key="6">
    <source>
        <dbReference type="RuleBase" id="RU004379"/>
    </source>
</evidence>
<dbReference type="AlphaFoldDB" id="A0A6M8HQV5"/>